<dbReference type="PANTHER" id="PTHR24148">
    <property type="entry name" value="ANKYRIN REPEAT DOMAIN-CONTAINING PROTEIN 39 HOMOLOG-RELATED"/>
    <property type="match status" value="1"/>
</dbReference>
<evidence type="ECO:0000259" key="1">
    <source>
        <dbReference type="Pfam" id="PF06985"/>
    </source>
</evidence>
<organism evidence="2 3">
    <name type="scientific">Oleoguttula mirabilis</name>
    <dbReference type="NCBI Taxonomy" id="1507867"/>
    <lineage>
        <taxon>Eukaryota</taxon>
        <taxon>Fungi</taxon>
        <taxon>Dikarya</taxon>
        <taxon>Ascomycota</taxon>
        <taxon>Pezizomycotina</taxon>
        <taxon>Dothideomycetes</taxon>
        <taxon>Dothideomycetidae</taxon>
        <taxon>Mycosphaerellales</taxon>
        <taxon>Teratosphaeriaceae</taxon>
        <taxon>Oleoguttula</taxon>
    </lineage>
</organism>
<keyword evidence="3" id="KW-1185">Reference proteome</keyword>
<accession>A0AAV9J598</accession>
<dbReference type="Pfam" id="PF06985">
    <property type="entry name" value="HET"/>
    <property type="match status" value="1"/>
</dbReference>
<comment type="caution">
    <text evidence="2">The sequence shown here is derived from an EMBL/GenBank/DDBJ whole genome shotgun (WGS) entry which is preliminary data.</text>
</comment>
<feature type="domain" description="Heterokaryon incompatibility" evidence="1">
    <location>
        <begin position="52"/>
        <end position="118"/>
    </location>
</feature>
<dbReference type="EMBL" id="JAVFHQ010000079">
    <property type="protein sequence ID" value="KAK4539933.1"/>
    <property type="molecule type" value="Genomic_DNA"/>
</dbReference>
<dbReference type="Proteomes" id="UP001324427">
    <property type="component" value="Unassembled WGS sequence"/>
</dbReference>
<gene>
    <name evidence="2" type="ORF">LTR36_009975</name>
</gene>
<sequence>MAVAGDLSAYVWQPLSVERKEIRLLVLEPAPSLEDDIRATLHTVSLLENPEYRAVSYAWGERTDSIDIWRHAERTPVRVSLHGALRRLRHATEPRFVWADAVCIDQKNCDERAAQAAEVLIWLGEDDTGAAELAFEYLRSLDGTDHNALMGSVFQGADGPAQLEPLWRREQTISDKYVRLVNSATRALGYNLAEGTPDLTASAVVRATQTIDHAVGTPLLGKASALDVRPGLSWLTLCNECRSLDCWDPRDRVFALLSAGNMSAAIAVDYEKPVEKVFTDAAHAVIEHSNALDYVLLYASVGGALLRVPSWVPDWTWRPTVFGVSNWIGWCEFFDASAGMGLGGVVPPLDGALVVRARLVCIVHLMEPSWKSVEAMAEARDPIADSGSEAAQSMYTKLEVWRHFLDVPPDVFWPVLFGGVWRNEPGDHRRLSAADCQNMEQKYNHRSGLFEHQSVTSEDWPTIVHLHPRTKDITPCRTSSGTVGMVPIATKVSDTIAILAGASVPFVLRAATDRGPNDYRLIGPAYVHGIMHGEAVTATNGDPFKEINII</sequence>
<reference evidence="2 3" key="1">
    <citation type="submission" date="2021-11" db="EMBL/GenBank/DDBJ databases">
        <title>Black yeast isolated from Biological Soil Crust.</title>
        <authorList>
            <person name="Kurbessoian T."/>
        </authorList>
    </citation>
    <scope>NUCLEOTIDE SEQUENCE [LARGE SCALE GENOMIC DNA]</scope>
    <source>
        <strain evidence="2 3">CCFEE 5522</strain>
    </source>
</reference>
<evidence type="ECO:0000313" key="2">
    <source>
        <dbReference type="EMBL" id="KAK4539933.1"/>
    </source>
</evidence>
<protein>
    <recommendedName>
        <fullName evidence="1">Heterokaryon incompatibility domain-containing protein</fullName>
    </recommendedName>
</protein>
<dbReference type="PANTHER" id="PTHR24148:SF64">
    <property type="entry name" value="HETEROKARYON INCOMPATIBILITY DOMAIN-CONTAINING PROTEIN"/>
    <property type="match status" value="1"/>
</dbReference>
<dbReference type="InterPro" id="IPR010730">
    <property type="entry name" value="HET"/>
</dbReference>
<dbReference type="AlphaFoldDB" id="A0AAV9J598"/>
<evidence type="ECO:0000313" key="3">
    <source>
        <dbReference type="Proteomes" id="UP001324427"/>
    </source>
</evidence>
<dbReference type="InterPro" id="IPR052895">
    <property type="entry name" value="HetReg/Transcr_Mod"/>
</dbReference>
<dbReference type="Pfam" id="PF26639">
    <property type="entry name" value="Het-6_barrel"/>
    <property type="match status" value="1"/>
</dbReference>
<name>A0AAV9J598_9PEZI</name>
<proteinExistence type="predicted"/>